<feature type="domain" description="DH" evidence="3">
    <location>
        <begin position="1630"/>
        <end position="1828"/>
    </location>
</feature>
<dbReference type="SUPFAM" id="SSF50729">
    <property type="entry name" value="PH domain-like"/>
    <property type="match status" value="1"/>
</dbReference>
<dbReference type="CDD" id="cd13242">
    <property type="entry name" value="PH_puratrophin-1"/>
    <property type="match status" value="1"/>
</dbReference>
<dbReference type="InterPro" id="IPR001849">
    <property type="entry name" value="PH_domain"/>
</dbReference>
<evidence type="ECO:0000259" key="2">
    <source>
        <dbReference type="PROSITE" id="PS50003"/>
    </source>
</evidence>
<feature type="compositionally biased region" description="Basic and acidic residues" evidence="1">
    <location>
        <begin position="1483"/>
        <end position="1503"/>
    </location>
</feature>
<name>A0A2I4D8V9_AUSLI</name>
<feature type="region of interest" description="Disordered" evidence="1">
    <location>
        <begin position="2130"/>
        <end position="2164"/>
    </location>
</feature>
<feature type="compositionally biased region" description="Polar residues" evidence="1">
    <location>
        <begin position="601"/>
        <end position="612"/>
    </location>
</feature>
<dbReference type="CDD" id="cd00160">
    <property type="entry name" value="RhoGEF"/>
    <property type="match status" value="1"/>
</dbReference>
<feature type="region of interest" description="Disordered" evidence="1">
    <location>
        <begin position="670"/>
        <end position="742"/>
    </location>
</feature>
<feature type="compositionally biased region" description="Low complexity" evidence="1">
    <location>
        <begin position="258"/>
        <end position="275"/>
    </location>
</feature>
<feature type="region of interest" description="Disordered" evidence="1">
    <location>
        <begin position="1577"/>
        <end position="1596"/>
    </location>
</feature>
<feature type="region of interest" description="Disordered" evidence="1">
    <location>
        <begin position="1461"/>
        <end position="1504"/>
    </location>
</feature>
<dbReference type="PROSITE" id="PS50010">
    <property type="entry name" value="DH_2"/>
    <property type="match status" value="1"/>
</dbReference>
<feature type="region of interest" description="Disordered" evidence="1">
    <location>
        <begin position="2009"/>
        <end position="2042"/>
    </location>
</feature>
<feature type="region of interest" description="Disordered" evidence="1">
    <location>
        <begin position="353"/>
        <end position="404"/>
    </location>
</feature>
<dbReference type="SUPFAM" id="SSF48065">
    <property type="entry name" value="DBL homology domain (DH-domain)"/>
    <property type="match status" value="1"/>
</dbReference>
<dbReference type="Gene3D" id="1.20.900.10">
    <property type="entry name" value="Dbl homology (DH) domain"/>
    <property type="match status" value="1"/>
</dbReference>
<dbReference type="InParanoid" id="A0A2I4D8V9"/>
<feature type="compositionally biased region" description="Low complexity" evidence="1">
    <location>
        <begin position="1551"/>
        <end position="1562"/>
    </location>
</feature>
<feature type="compositionally biased region" description="Pro residues" evidence="1">
    <location>
        <begin position="245"/>
        <end position="257"/>
    </location>
</feature>
<dbReference type="Gene3D" id="2.30.29.30">
    <property type="entry name" value="Pleckstrin-homology domain (PH domain)/Phosphotyrosine-binding domain (PTB)"/>
    <property type="match status" value="1"/>
</dbReference>
<feature type="compositionally biased region" description="Low complexity" evidence="1">
    <location>
        <begin position="282"/>
        <end position="299"/>
    </location>
</feature>
<feature type="compositionally biased region" description="Basic and acidic residues" evidence="1">
    <location>
        <begin position="2152"/>
        <end position="2164"/>
    </location>
</feature>
<dbReference type="PANTHER" id="PTHR45845">
    <property type="entry name" value="RHO GUANINE NUCLEOTIDE EXCHANGE FACTOR-RELATED"/>
    <property type="match status" value="1"/>
</dbReference>
<dbReference type="Pfam" id="PF00621">
    <property type="entry name" value="RhoGEF"/>
    <property type="match status" value="1"/>
</dbReference>
<dbReference type="FunCoup" id="A0A2I4D8V9">
    <property type="interactions" value="5"/>
</dbReference>
<evidence type="ECO:0000313" key="5">
    <source>
        <dbReference type="RefSeq" id="XP_013888683.1"/>
    </source>
</evidence>
<feature type="compositionally biased region" description="Polar residues" evidence="1">
    <location>
        <begin position="1535"/>
        <end position="1550"/>
    </location>
</feature>
<feature type="compositionally biased region" description="Basic and acidic residues" evidence="1">
    <location>
        <begin position="580"/>
        <end position="597"/>
    </location>
</feature>
<feature type="non-terminal residue" evidence="5">
    <location>
        <position position="1"/>
    </location>
</feature>
<feature type="region of interest" description="Disordered" evidence="1">
    <location>
        <begin position="233"/>
        <end position="299"/>
    </location>
</feature>
<dbReference type="PANTHER" id="PTHR45845:SF2">
    <property type="entry name" value="RIKEN CDNA D630003M21 GENE"/>
    <property type="match status" value="1"/>
</dbReference>
<protein>
    <submittedName>
        <fullName evidence="5">Uncharacterized protein LOC106536059</fullName>
    </submittedName>
</protein>
<feature type="compositionally biased region" description="Basic and acidic residues" evidence="1">
    <location>
        <begin position="388"/>
        <end position="397"/>
    </location>
</feature>
<dbReference type="KEGG" id="alim:106536059"/>
<dbReference type="InterPro" id="IPR011993">
    <property type="entry name" value="PH-like_dom_sf"/>
</dbReference>
<proteinExistence type="predicted"/>
<dbReference type="SMART" id="SM00325">
    <property type="entry name" value="RhoGEF"/>
    <property type="match status" value="1"/>
</dbReference>
<evidence type="ECO:0000259" key="3">
    <source>
        <dbReference type="PROSITE" id="PS50010"/>
    </source>
</evidence>
<dbReference type="Proteomes" id="UP000192220">
    <property type="component" value="Unplaced"/>
</dbReference>
<dbReference type="GO" id="GO:0005085">
    <property type="term" value="F:guanyl-nucleotide exchange factor activity"/>
    <property type="evidence" value="ECO:0007669"/>
    <property type="project" value="InterPro"/>
</dbReference>
<feature type="region of interest" description="Disordered" evidence="1">
    <location>
        <begin position="1"/>
        <end position="39"/>
    </location>
</feature>
<feature type="region of interest" description="Disordered" evidence="1">
    <location>
        <begin position="1284"/>
        <end position="1308"/>
    </location>
</feature>
<evidence type="ECO:0000313" key="4">
    <source>
        <dbReference type="Proteomes" id="UP000192220"/>
    </source>
</evidence>
<feature type="compositionally biased region" description="Polar residues" evidence="1">
    <location>
        <begin position="1464"/>
        <end position="1479"/>
    </location>
</feature>
<dbReference type="PROSITE" id="PS50003">
    <property type="entry name" value="PH_DOMAIN"/>
    <property type="match status" value="1"/>
</dbReference>
<reference evidence="5" key="1">
    <citation type="submission" date="2025-08" db="UniProtKB">
        <authorList>
            <consortium name="RefSeq"/>
        </authorList>
    </citation>
    <scope>IDENTIFICATION</scope>
</reference>
<feature type="compositionally biased region" description="Polar residues" evidence="1">
    <location>
        <begin position="826"/>
        <end position="838"/>
    </location>
</feature>
<dbReference type="InterPro" id="IPR035899">
    <property type="entry name" value="DBL_dom_sf"/>
</dbReference>
<feature type="compositionally biased region" description="Polar residues" evidence="1">
    <location>
        <begin position="1"/>
        <end position="14"/>
    </location>
</feature>
<gene>
    <name evidence="5" type="primary">LOC106536059</name>
</gene>
<evidence type="ECO:0000256" key="1">
    <source>
        <dbReference type="SAM" id="MobiDB-lite"/>
    </source>
</evidence>
<keyword evidence="4" id="KW-1185">Reference proteome</keyword>
<feature type="compositionally biased region" description="Low complexity" evidence="1">
    <location>
        <begin position="2010"/>
        <end position="2033"/>
    </location>
</feature>
<dbReference type="InterPro" id="IPR055251">
    <property type="entry name" value="SOS1_NGEF_PH"/>
</dbReference>
<feature type="region of interest" description="Disordered" evidence="1">
    <location>
        <begin position="1535"/>
        <end position="1562"/>
    </location>
</feature>
<dbReference type="OrthoDB" id="6152532at2759"/>
<dbReference type="InterPro" id="IPR052231">
    <property type="entry name" value="Rho_GEF_signaling-related"/>
</dbReference>
<dbReference type="Pfam" id="PF22697">
    <property type="entry name" value="SOS1_NGEF_PH"/>
    <property type="match status" value="1"/>
</dbReference>
<dbReference type="InterPro" id="IPR000219">
    <property type="entry name" value="DH_dom"/>
</dbReference>
<dbReference type="GeneID" id="106536059"/>
<feature type="region of interest" description="Disordered" evidence="1">
    <location>
        <begin position="801"/>
        <end position="853"/>
    </location>
</feature>
<feature type="region of interest" description="Disordered" evidence="1">
    <location>
        <begin position="478"/>
        <end position="504"/>
    </location>
</feature>
<feature type="compositionally biased region" description="Polar residues" evidence="1">
    <location>
        <begin position="478"/>
        <end position="488"/>
    </location>
</feature>
<sequence>GLCSAQQQESTGDSSRWIHGQRQPVERETPTEEPEERENLDSVEESIQNLLSALYPPYEATAPVLLSQLFQIIGSRYQRDALRCFLDFLIPAKHILDTVQQAACAQYSDVLFLCEGWPLCLHDQVVVHLAPIDPSLLRPGDFYLQVAPFCRQSARIVVCSLLEEEGLSVHVAEETPIPETSYPCMFSRDWLNELNQDRRGTPLGQCLVATEQGLVRLPWERVAVPDFVPRSAESGMASAPQAHSLPPPLPVPPPLPDFPDSSSTGSSFPHSSSKKTQPEECPAAVQNSVSASSSPPSAFSVETRICPAKHGIAVSLCLVNARTASSSRLVRVKGTETERKPIGWVSPSTWDSRLSGTKINTAPDKYSPSNLPESKGENKGVTVSESTLQDKETETNKHNMSKYEPTDNAVVSGEYIDILQAKMLFGKDQLCQEQPNVLTQSYLQTEAQIQKYPHKTGQPVTQTPPCTQSQPYVELQTKPPSVSRSNMSEGAGLHQHSQTQRPDYLESPQCARIVHFAEKPCTPCMARRQGGKVGRAQELRCRYRDSYQAAIKNPVAFETERFRGSTLAVVNEDGDLSQCGDRREPPGTETGDPRSDIQETGCETGNQTQSPPSVAGDICKESGERNIVPQRKLGYVNSSSCVENRTINTLHDSSDWTCWNTQSVKSSGNFHNSLSPESRINAINGPKHSDSSIKHHGLPFSSNEMSGVSINPTRSTGMSPNVRSLTAPQNRQEPNKRCSSLSTAVVDTSEKCELVIIEGQNVRRKENTNVCAEIPQLHVVKCKNSTAFGLVSPKIIRRKNVVPADEQPGPTSVTSANSRQREKPSQTDSSTKTETQKMGQPRPDHLPLGSPDPKEHPLYLGVASLTGCKDRMGRAIVELYGDHPGWRSTVTSQELFQMLLYFYSVTRKEIREAGMMLIFDARKRNPQPQLYKALMALQEQCPCAVRSLVLLVDKENNHQPERCPGIQTELVMSIKALFKLVEVTQLSSCFGGSSYGLCDWMTLHQRLFPFFTDLHEASCLLLRAISKLEEPQMTDSAQAVQQCMMDQKTLMRDVLEDSRLVRLQREGGAILARLRKESDLKYPHCEDLSDAVDSVSSLYNHVEEQGHVLVQRTNMSLEHLEYLLQLREMEGLFYQIQQWFDAEGERHLQEAASVKSSGDRMEQVLNSFNGFLIEANDRRHHAMALVSEAERLQRSGLSHPETEAFGGFVCTFKLSLEDFLCRAEACGRELQIMVNMCDFCEQAVELANECTDYLTQSQPRALTIQDPGSASQFNQSNTLLEQNKEPCLNPTPRCQSDAAHGSGSTTTRVSLASPDRIILQSFQERFLHFSPERFQEIKTQASTLPDSRGIQIWNDAYRRCQEAHQLLQDRMQEMNEVCHQQAGSSSCCEGHYVDVMSTNVQTASPGGQKLLVQSTPGFRHPHWEGIVSGAVDLEKRRPILDTRTPCSTTVACCNIIIKPEDSSDAGTSQESKVTPQSPHRSSRKPDREARRRQTSRARSERDAAALSQAHAVGCQWFPWRRGPVARSVSEDSCTTRLATAGSSPPEQQTRPPSSCSHHSQPSARILQEAQKFQISRHGSFCSEEESSTSDRGAAGGDGTVCCKHSSLPSGRYGGAFYLSSPQENTSSALRLQRVMEELVFTEREYVRSLGYILTHYLPLMDRLDIPQDLRGKRGVIFGNLEKLYDFHSHYFLPELEACERQPGMVARCFLRHSGSFGLYALYSKNKPQSDALILHRRHDIFKKKQQELGDMMDLSSYLLRPIQRISKYSLLLLDMLALVCTHRSRDVCGHGPAAHVPDLTDFERDRERADIQAAADLIQFQMRHGNDLLTMDAIQDCDINLKEQGQLFRQDEFTVFFRKKKCVRRIFLFEQLVLFSKPKRTNVGNDVYVYKQSFKTNDIGMTQNSVMSSLCFEIWIRRRKNEDTFTLKASSLEVKKAWTSDLERILWDQAAHSRELRLQERVLMGMSREPFMDIQHSDAAICDRAVGCVLPGRMPVACCSHRGLEYPRPSSIGSGSTASTTLSQSSSSSGRGSLPPAGYPGNPSYGLDTNVMLCSSPEAATDNDLNSRHLHQHHLHPHCDQWKTRCPLMNSPESAEDRTNLAEFSGEIMDNSNVGSHSSELKPAELCRIPSLRKNDSPAVTRKKPGIPPKPPHLEKAQGKSTEV</sequence>
<dbReference type="RefSeq" id="XP_013888683.1">
    <property type="nucleotide sequence ID" value="XM_014033229.1"/>
</dbReference>
<organism evidence="4 5">
    <name type="scientific">Austrofundulus limnaeus</name>
    <name type="common">Annual killifish</name>
    <dbReference type="NCBI Taxonomy" id="52670"/>
    <lineage>
        <taxon>Eukaryota</taxon>
        <taxon>Metazoa</taxon>
        <taxon>Chordata</taxon>
        <taxon>Craniata</taxon>
        <taxon>Vertebrata</taxon>
        <taxon>Euteleostomi</taxon>
        <taxon>Actinopterygii</taxon>
        <taxon>Neopterygii</taxon>
        <taxon>Teleostei</taxon>
        <taxon>Neoteleostei</taxon>
        <taxon>Acanthomorphata</taxon>
        <taxon>Ovalentaria</taxon>
        <taxon>Atherinomorphae</taxon>
        <taxon>Cyprinodontiformes</taxon>
        <taxon>Rivulidae</taxon>
        <taxon>Austrofundulus</taxon>
    </lineage>
</organism>
<feature type="region of interest" description="Disordered" evidence="1">
    <location>
        <begin position="573"/>
        <end position="614"/>
    </location>
</feature>
<feature type="domain" description="PH" evidence="2">
    <location>
        <begin position="1840"/>
        <end position="1947"/>
    </location>
</feature>
<feature type="compositionally biased region" description="Polar residues" evidence="1">
    <location>
        <begin position="700"/>
        <end position="742"/>
    </location>
</feature>
<dbReference type="Gene3D" id="1.20.58.60">
    <property type="match status" value="1"/>
</dbReference>
<dbReference type="SMART" id="SM00233">
    <property type="entry name" value="PH"/>
    <property type="match status" value="1"/>
</dbReference>
<feature type="compositionally biased region" description="Polar residues" evidence="1">
    <location>
        <begin position="809"/>
        <end position="818"/>
    </location>
</feature>
<accession>A0A2I4D8V9</accession>